<reference evidence="2 3" key="1">
    <citation type="submission" date="2017-07" db="EMBL/GenBank/DDBJ databases">
        <title>Leptospira spp. isolated from tropical soils.</title>
        <authorList>
            <person name="Thibeaux R."/>
            <person name="Iraola G."/>
            <person name="Ferres I."/>
            <person name="Bierque E."/>
            <person name="Girault D."/>
            <person name="Soupe-Gilbert M.-E."/>
            <person name="Picardeau M."/>
            <person name="Goarant C."/>
        </authorList>
    </citation>
    <scope>NUCLEOTIDE SEQUENCE [LARGE SCALE GENOMIC DNA]</scope>
    <source>
        <strain evidence="2 3">MCA1-C-A1</strain>
    </source>
</reference>
<dbReference type="Pfam" id="PF08668">
    <property type="entry name" value="HDOD"/>
    <property type="match status" value="1"/>
</dbReference>
<dbReference type="Gene3D" id="1.10.3210.10">
    <property type="entry name" value="Hypothetical protein af1432"/>
    <property type="match status" value="1"/>
</dbReference>
<dbReference type="PANTHER" id="PTHR33525">
    <property type="match status" value="1"/>
</dbReference>
<dbReference type="Proteomes" id="UP000232196">
    <property type="component" value="Unassembled WGS sequence"/>
</dbReference>
<dbReference type="RefSeq" id="WP_100705179.1">
    <property type="nucleotide sequence ID" value="NZ_NPDL01000010.1"/>
</dbReference>
<proteinExistence type="predicted"/>
<keyword evidence="3" id="KW-1185">Reference proteome</keyword>
<dbReference type="PROSITE" id="PS51833">
    <property type="entry name" value="HDOD"/>
    <property type="match status" value="1"/>
</dbReference>
<dbReference type="CDD" id="cd00077">
    <property type="entry name" value="HDc"/>
    <property type="match status" value="1"/>
</dbReference>
<keyword evidence="2" id="KW-0378">Hydrolase</keyword>
<dbReference type="SUPFAM" id="SSF109604">
    <property type="entry name" value="HD-domain/PDEase-like"/>
    <property type="match status" value="1"/>
</dbReference>
<dbReference type="AlphaFoldDB" id="A0A2M9XIH8"/>
<sequence>MNINWYHFEKEGYYLSVRNVNERIEKLNPLYIRFTTLNKSVDKLLSVLLDRYLVYLDAISLKESVFSILRESAMNAVKANSKRIFFAENNLNISNPDDYVRGMANFKKEMIKDKERYAALLEKVKFHCLITLAFNRTSFLMRVSNNAPIIPEELKRVENRIGKSKEYNDLGEVFADHADDSEGAGLGLAMSLLMLKNEGIAADSYKLKAEGGITSAYIKIPLDFKHRNVSYQRTVEIIAEIDKLPTFPENLNQIMSLINKPDSSIQQITEQVGRDVSLSTNILKLANSASFAQGRKVETLEDAIKLIGLSELNNILLSLGTKKILEERYKEFEHIWEMSSLSAYICRRLGERMGWKKTFLTNLVCAALLHNIGLVLLLSLEGDTIEKLTDISGKKLLPSTLGLEEAALGITHTSLGGMICEKWNFSDTIKVAAEYHHRPLMAKKESRDVVFAVYLSDWIIDCLDGKADPAAIHWEVLQHFSFKKDEEWLEFGKKVIEEYKAFQKYSS</sequence>
<evidence type="ECO:0000259" key="1">
    <source>
        <dbReference type="PROSITE" id="PS51833"/>
    </source>
</evidence>
<gene>
    <name evidence="2" type="ORF">CH357_02540</name>
</gene>
<protein>
    <submittedName>
        <fullName evidence="2">HD family phosphohydrolase</fullName>
    </submittedName>
</protein>
<dbReference type="InterPro" id="IPR013976">
    <property type="entry name" value="HDOD"/>
</dbReference>
<dbReference type="InterPro" id="IPR003607">
    <property type="entry name" value="HD/PDEase_dom"/>
</dbReference>
<dbReference type="OrthoDB" id="355331at2"/>
<dbReference type="EMBL" id="NPDN01000001">
    <property type="protein sequence ID" value="PJZ27444.1"/>
    <property type="molecule type" value="Genomic_DNA"/>
</dbReference>
<evidence type="ECO:0000313" key="3">
    <source>
        <dbReference type="Proteomes" id="UP000232196"/>
    </source>
</evidence>
<dbReference type="InterPro" id="IPR052340">
    <property type="entry name" value="RNase_Y/CdgJ"/>
</dbReference>
<dbReference type="PANTHER" id="PTHR33525:SF3">
    <property type="entry name" value="RIBONUCLEASE Y"/>
    <property type="match status" value="1"/>
</dbReference>
<name>A0A2M9XIH8_9LEPT</name>
<comment type="caution">
    <text evidence="2">The sequence shown here is derived from an EMBL/GenBank/DDBJ whole genome shotgun (WGS) entry which is preliminary data.</text>
</comment>
<dbReference type="GO" id="GO:0016787">
    <property type="term" value="F:hydrolase activity"/>
    <property type="evidence" value="ECO:0007669"/>
    <property type="project" value="UniProtKB-KW"/>
</dbReference>
<evidence type="ECO:0000313" key="2">
    <source>
        <dbReference type="EMBL" id="PJZ27444.1"/>
    </source>
</evidence>
<feature type="domain" description="HDOD" evidence="1">
    <location>
        <begin position="244"/>
        <end position="439"/>
    </location>
</feature>
<accession>A0A2M9XIH8</accession>
<organism evidence="2 3">
    <name type="scientific">Leptospira hartskeerlii</name>
    <dbReference type="NCBI Taxonomy" id="2023177"/>
    <lineage>
        <taxon>Bacteria</taxon>
        <taxon>Pseudomonadati</taxon>
        <taxon>Spirochaetota</taxon>
        <taxon>Spirochaetia</taxon>
        <taxon>Leptospirales</taxon>
        <taxon>Leptospiraceae</taxon>
        <taxon>Leptospira</taxon>
    </lineage>
</organism>